<dbReference type="PROSITE" id="PS51257">
    <property type="entry name" value="PROKAR_LIPOPROTEIN"/>
    <property type="match status" value="1"/>
</dbReference>
<sequence>MNLCINKFLKTMTAVSLFLSVMSCTPYQKPLTIGAAPWPNFEFAFLANELGYLNKDNYSLLELTSSTSVIQAFQTAKLDVAFLSLDEVLTLVALGIDLKIISVIDRSKGGDALMAKPEIKTLEDLKWHSIGYENKASGALLLDEVFTLTDLNNQTVQLHEVKQNEVKDAYLKGNIDALIVREPVKQQLLALGARELINSTALGLPIINVLVVRGDLYLEKEQQIAHFLRSYYRAHRFYEKNTPEALTSMSVRLQLYPYFLEKAILNSQFINPKQALMRLSGSPSNIELQAEQLSILMSEKRMLGQIQTDLSSLISTRILERAIYE</sequence>
<organism evidence="2 3">
    <name type="scientific">Psychromonas arctica</name>
    <dbReference type="NCBI Taxonomy" id="168275"/>
    <lineage>
        <taxon>Bacteria</taxon>
        <taxon>Pseudomonadati</taxon>
        <taxon>Pseudomonadota</taxon>
        <taxon>Gammaproteobacteria</taxon>
        <taxon>Alteromonadales</taxon>
        <taxon>Psychromonadaceae</taxon>
        <taxon>Psychromonas</taxon>
    </lineage>
</organism>
<gene>
    <name evidence="2" type="ORF">V6255_08870</name>
</gene>
<name>A0ABU9HBJ8_9GAMM</name>
<dbReference type="EMBL" id="JBAKBA010000017">
    <property type="protein sequence ID" value="MEL0659251.1"/>
    <property type="molecule type" value="Genomic_DNA"/>
</dbReference>
<accession>A0ABU9HBJ8</accession>
<feature type="domain" description="SsuA/THI5-like" evidence="1">
    <location>
        <begin position="38"/>
        <end position="238"/>
    </location>
</feature>
<evidence type="ECO:0000259" key="1">
    <source>
        <dbReference type="Pfam" id="PF09084"/>
    </source>
</evidence>
<dbReference type="InterPro" id="IPR015168">
    <property type="entry name" value="SsuA/THI5"/>
</dbReference>
<protein>
    <submittedName>
        <fullName evidence="2">ABC transporter substrate-binding protein</fullName>
    </submittedName>
</protein>
<comment type="caution">
    <text evidence="2">The sequence shown here is derived from an EMBL/GenBank/DDBJ whole genome shotgun (WGS) entry which is preliminary data.</text>
</comment>
<dbReference type="RefSeq" id="WP_341627819.1">
    <property type="nucleotide sequence ID" value="NZ_JBAKBA010000017.1"/>
</dbReference>
<reference evidence="2 3" key="1">
    <citation type="submission" date="2024-02" db="EMBL/GenBank/DDBJ databases">
        <title>Bacteria isolated from the canopy kelp, Nereocystis luetkeana.</title>
        <authorList>
            <person name="Pfister C.A."/>
            <person name="Younker I.T."/>
            <person name="Light S.H."/>
        </authorList>
    </citation>
    <scope>NUCLEOTIDE SEQUENCE [LARGE SCALE GENOMIC DNA]</scope>
    <source>
        <strain evidence="2 3">TI.2.07</strain>
    </source>
</reference>
<proteinExistence type="predicted"/>
<keyword evidence="3" id="KW-1185">Reference proteome</keyword>
<evidence type="ECO:0000313" key="2">
    <source>
        <dbReference type="EMBL" id="MEL0659251.1"/>
    </source>
</evidence>
<evidence type="ECO:0000313" key="3">
    <source>
        <dbReference type="Proteomes" id="UP001366060"/>
    </source>
</evidence>
<dbReference type="SUPFAM" id="SSF53850">
    <property type="entry name" value="Periplasmic binding protein-like II"/>
    <property type="match status" value="1"/>
</dbReference>
<dbReference type="PANTHER" id="PTHR30024">
    <property type="entry name" value="ALIPHATIC SULFONATES-BINDING PROTEIN-RELATED"/>
    <property type="match status" value="1"/>
</dbReference>
<dbReference type="Gene3D" id="3.40.190.10">
    <property type="entry name" value="Periplasmic binding protein-like II"/>
    <property type="match status" value="2"/>
</dbReference>
<dbReference type="Proteomes" id="UP001366060">
    <property type="component" value="Unassembled WGS sequence"/>
</dbReference>
<dbReference type="Pfam" id="PF09084">
    <property type="entry name" value="NMT1"/>
    <property type="match status" value="1"/>
</dbReference>